<dbReference type="InterPro" id="IPR018773">
    <property type="entry name" value="MeTrfase_reg_dom_prd"/>
</dbReference>
<accession>A0A2W5V4R4</accession>
<keyword evidence="2" id="KW-0489">Methyltransferase</keyword>
<dbReference type="Proteomes" id="UP000249393">
    <property type="component" value="Unassembled WGS sequence"/>
</dbReference>
<keyword evidence="2" id="KW-0808">Transferase</keyword>
<evidence type="ECO:0000259" key="1">
    <source>
        <dbReference type="Pfam" id="PF10119"/>
    </source>
</evidence>
<dbReference type="GO" id="GO:0032259">
    <property type="term" value="P:methylation"/>
    <property type="evidence" value="ECO:0007669"/>
    <property type="project" value="UniProtKB-KW"/>
</dbReference>
<dbReference type="GO" id="GO:0008168">
    <property type="term" value="F:methyltransferase activity"/>
    <property type="evidence" value="ECO:0007669"/>
    <property type="project" value="UniProtKB-KW"/>
</dbReference>
<proteinExistence type="predicted"/>
<organism evidence="2 3">
    <name type="scientific">Caulobacter segnis</name>
    <dbReference type="NCBI Taxonomy" id="88688"/>
    <lineage>
        <taxon>Bacteria</taxon>
        <taxon>Pseudomonadati</taxon>
        <taxon>Pseudomonadota</taxon>
        <taxon>Alphaproteobacteria</taxon>
        <taxon>Caulobacterales</taxon>
        <taxon>Caulobacteraceae</taxon>
        <taxon>Caulobacter</taxon>
    </lineage>
</organism>
<evidence type="ECO:0000313" key="2">
    <source>
        <dbReference type="EMBL" id="PZR34800.1"/>
    </source>
</evidence>
<protein>
    <submittedName>
        <fullName evidence="2">Methyltransferase</fullName>
    </submittedName>
</protein>
<dbReference type="AlphaFoldDB" id="A0A2W5V4R4"/>
<dbReference type="RefSeq" id="WP_304276785.1">
    <property type="nucleotide sequence ID" value="NZ_QFQZ01000022.1"/>
</dbReference>
<dbReference type="SUPFAM" id="SSF53335">
    <property type="entry name" value="S-adenosyl-L-methionine-dependent methyltransferases"/>
    <property type="match status" value="1"/>
</dbReference>
<dbReference type="CDD" id="cd02440">
    <property type="entry name" value="AdoMet_MTases"/>
    <property type="match status" value="1"/>
</dbReference>
<dbReference type="EMBL" id="QFQZ01000022">
    <property type="protein sequence ID" value="PZR34800.1"/>
    <property type="molecule type" value="Genomic_DNA"/>
</dbReference>
<feature type="domain" description="Methyltransferase regulatory" evidence="1">
    <location>
        <begin position="218"/>
        <end position="301"/>
    </location>
</feature>
<dbReference type="Gene3D" id="3.40.50.150">
    <property type="entry name" value="Vaccinia Virus protein VP39"/>
    <property type="match status" value="1"/>
</dbReference>
<comment type="caution">
    <text evidence="2">The sequence shown here is derived from an EMBL/GenBank/DDBJ whole genome shotgun (WGS) entry which is preliminary data.</text>
</comment>
<evidence type="ECO:0000313" key="3">
    <source>
        <dbReference type="Proteomes" id="UP000249393"/>
    </source>
</evidence>
<dbReference type="InterPro" id="IPR029063">
    <property type="entry name" value="SAM-dependent_MTases_sf"/>
</dbReference>
<reference evidence="2 3" key="1">
    <citation type="submission" date="2017-08" db="EMBL/GenBank/DDBJ databases">
        <title>Infants hospitalized years apart are colonized by the same room-sourced microbial strains.</title>
        <authorList>
            <person name="Brooks B."/>
            <person name="Olm M.R."/>
            <person name="Firek B.A."/>
            <person name="Baker R."/>
            <person name="Thomas B.C."/>
            <person name="Morowitz M.J."/>
            <person name="Banfield J.F."/>
        </authorList>
    </citation>
    <scope>NUCLEOTIDE SEQUENCE [LARGE SCALE GENOMIC DNA]</scope>
    <source>
        <strain evidence="2">S2_003_000_R2_4</strain>
    </source>
</reference>
<dbReference type="Pfam" id="PF10119">
    <property type="entry name" value="MethyTransf_Reg"/>
    <property type="match status" value="1"/>
</dbReference>
<sequence length="511" mass="56302">MSTEWTAGYVTDVNYTFGYYAELNPIRCRLPLLLAGRHAPRIQSACELGFGQGLSVSIHAAAQPGVDWYGTDFNPAQAAFATDMVRLSGATAKLYDEAFSEFCNRSDLPDFDFIGLHGIWTWISDANRSVLVDFVRRKLRPGGVLYISYNTMPGWATAAPLRHLMKRHADVMGAPGQGIIGQTDASLDFVDRFLALEPAYAKANPSAAPRLAQIKGQDRKYLAHEYMNRDWHPMYFADLERWLGEAKLGFASSAFTLDNLPELNMTAEQVAFLGSISDGSLRETIRDYCMNQQFRRDYWIRGVRPIAGQEQASALLDEQVVMTMARENLPTKVRGALGEAALIDAIYQPIYEVLQDQKAHTIGDIHARVARNNISFAQLVSALTILLGVNVIHPVAPNQDQAKAKTRTLALNKAIATRSLAAPDIGNFASPVIGGGVAANRFQQMFWLAKQGGRKTPDDWAQYAWSVLQAQGQALIVEGAALQGDANLVELKRQAEQWGEKVAPVWSALGI</sequence>
<name>A0A2W5V4R4_9CAUL</name>
<gene>
    <name evidence="2" type="ORF">DI526_09085</name>
</gene>